<dbReference type="RefSeq" id="WP_067020431.1">
    <property type="nucleotide sequence ID" value="NZ_FLOB01000018.1"/>
</dbReference>
<dbReference type="InterPro" id="IPR018181">
    <property type="entry name" value="Heat_shock_70_CS"/>
</dbReference>
<keyword evidence="3" id="KW-0067">ATP-binding</keyword>
<dbReference type="Pfam" id="PF00012">
    <property type="entry name" value="HSP70"/>
    <property type="match status" value="1"/>
</dbReference>
<dbReference type="STRING" id="1792290.MSP8886_04112"/>
<dbReference type="PROSITE" id="PS00329">
    <property type="entry name" value="HSP70_2"/>
    <property type="match status" value="1"/>
</dbReference>
<dbReference type="InterPro" id="IPR013126">
    <property type="entry name" value="Hsp_70_fam"/>
</dbReference>
<evidence type="ECO:0000313" key="5">
    <source>
        <dbReference type="EMBL" id="SBS37439.1"/>
    </source>
</evidence>
<evidence type="ECO:0000256" key="2">
    <source>
        <dbReference type="ARBA" id="ARBA00022741"/>
    </source>
</evidence>
<dbReference type="CDD" id="cd10170">
    <property type="entry name" value="ASKHA_NBD_HSP70"/>
    <property type="match status" value="1"/>
</dbReference>
<feature type="region of interest" description="Disordered" evidence="4">
    <location>
        <begin position="587"/>
        <end position="611"/>
    </location>
</feature>
<sequence length="926" mass="101717">MAQPTFRVGIDLGTTNCVVSYIPASTEASSMNASSALPTPQLLPIPQVMADGSVQEFTHLPSAIYLLASDEIGKLDPVLPWRHHDKERIVGMGALALGQRRAGQLVQSAKSWLSHRQVDRRSPILPWASEFAKKVSPLEASQTLLQHIKQSWDHRFPTAPLASQSIALTLPASFDEEARALTLEAAKLAGLDNLYLLEEPQAACYHYISDDNRLAALSDKKMLLVVDIGGGTSDFSLVAIRSVENTANVESEQNAAISLKRIAVGEHLLLGGDNLDQALAFQLDPKQISALSATRLAALVQQTRQAKETFLGPNAPESLNISVLGGGSRLIGGSQKFNVSRGALLEQVSQGFFPLVSANDKVHKNDYAMHTLGLPYESDPAFTRHLAAFLQQHKVAIEAVTGSAMPDAVLFNGGLFNSPVLKDRLVEQLNSWCAEPILVCTADEPNNAVAKGAAMYLNALSGESTRIESGVAHSLYLKVGDDQFVGILPKGTLKGETITLGQAFFVTLGQQVQFPLYRSDDHVECLVGVVRSEDGLHYISTLTTELDGSTESEECAVTLAVQMTEVGVLQVLLKANNQRDQWRLDFSTQSRPSQGSSQGTSGHDDSGQVDESGLLHANMGQAEEHLAKCFSSVGQKQQPDLVKSLKQDLEQLLGNRDDWNLATSRRLADKLLSLKSGRLKSAQHERQWLQLVGYCLRPGYGAAEDLARVQQVVNITKAGTQFDTAPVWGQYWTLYRRIAGGLSTEQQTHLFKQFSQYYSPSGQRSRDKMKALTTKSSDDLIRLMGALENLAMDDKQTAIDWLLKRLKKSSEPDTAWWTVGRIASRHLLSGQQEQRIEEKKLLPILDIVLKEDWKKRKQAGLAAVLMSQMSLSESKELTGYRKKVANKLKKDKCPVQWLERLESRHEINSDELNALVGESLPIGLRL</sequence>
<organism evidence="5 6">
    <name type="scientific">Marinomonas spartinae</name>
    <dbReference type="NCBI Taxonomy" id="1792290"/>
    <lineage>
        <taxon>Bacteria</taxon>
        <taxon>Pseudomonadati</taxon>
        <taxon>Pseudomonadota</taxon>
        <taxon>Gammaproteobacteria</taxon>
        <taxon>Oceanospirillales</taxon>
        <taxon>Oceanospirillaceae</taxon>
        <taxon>Marinomonas</taxon>
    </lineage>
</organism>
<dbReference type="SUPFAM" id="SSF53067">
    <property type="entry name" value="Actin-like ATPase domain"/>
    <property type="match status" value="2"/>
</dbReference>
<dbReference type="PANTHER" id="PTHR42749">
    <property type="entry name" value="CELL SHAPE-DETERMINING PROTEIN MREB"/>
    <property type="match status" value="1"/>
</dbReference>
<dbReference type="PANTHER" id="PTHR42749:SF1">
    <property type="entry name" value="CELL SHAPE-DETERMINING PROTEIN MREB"/>
    <property type="match status" value="1"/>
</dbReference>
<reference evidence="5 6" key="1">
    <citation type="submission" date="2016-06" db="EMBL/GenBank/DDBJ databases">
        <authorList>
            <person name="Kjaerup R.B."/>
            <person name="Dalgaard T.S."/>
            <person name="Juul-Madsen H.R."/>
        </authorList>
    </citation>
    <scope>NUCLEOTIDE SEQUENCE [LARGE SCALE GENOMIC DNA]</scope>
    <source>
        <strain evidence="5 6">CECT 8886</strain>
    </source>
</reference>
<dbReference type="InterPro" id="IPR043129">
    <property type="entry name" value="ATPase_NBD"/>
</dbReference>
<comment type="similarity">
    <text evidence="1">Belongs to the heat shock protein 70 family.</text>
</comment>
<proteinExistence type="inferred from homology"/>
<keyword evidence="6" id="KW-1185">Reference proteome</keyword>
<accession>A0A1A8TS28</accession>
<dbReference type="GO" id="GO:0005524">
    <property type="term" value="F:ATP binding"/>
    <property type="evidence" value="ECO:0007669"/>
    <property type="project" value="UniProtKB-KW"/>
</dbReference>
<dbReference type="EMBL" id="FLOB01000018">
    <property type="protein sequence ID" value="SBS37439.1"/>
    <property type="molecule type" value="Genomic_DNA"/>
</dbReference>
<dbReference type="AlphaFoldDB" id="A0A1A8TS28"/>
<evidence type="ECO:0000256" key="4">
    <source>
        <dbReference type="SAM" id="MobiDB-lite"/>
    </source>
</evidence>
<feature type="compositionally biased region" description="Polar residues" evidence="4">
    <location>
        <begin position="587"/>
        <end position="601"/>
    </location>
</feature>
<keyword evidence="2" id="KW-0547">Nucleotide-binding</keyword>
<dbReference type="InterPro" id="IPR021030">
    <property type="entry name" value="DUF3731"/>
</dbReference>
<evidence type="ECO:0000256" key="3">
    <source>
        <dbReference type="ARBA" id="ARBA00022840"/>
    </source>
</evidence>
<dbReference type="PROSITE" id="PS00297">
    <property type="entry name" value="HSP70_1"/>
    <property type="match status" value="1"/>
</dbReference>
<dbReference type="GO" id="GO:0140662">
    <property type="term" value="F:ATP-dependent protein folding chaperone"/>
    <property type="evidence" value="ECO:0007669"/>
    <property type="project" value="InterPro"/>
</dbReference>
<dbReference type="Pfam" id="PF12531">
    <property type="entry name" value="DUF3731"/>
    <property type="match status" value="1"/>
</dbReference>
<dbReference type="Gene3D" id="3.30.420.40">
    <property type="match status" value="2"/>
</dbReference>
<dbReference type="Proteomes" id="UP000092544">
    <property type="component" value="Unassembled WGS sequence"/>
</dbReference>
<evidence type="ECO:0000313" key="6">
    <source>
        <dbReference type="Proteomes" id="UP000092544"/>
    </source>
</evidence>
<gene>
    <name evidence="5" type="primary">dnaK_4</name>
    <name evidence="5" type="ORF">MSP8886_04112</name>
</gene>
<dbReference type="PRINTS" id="PR00301">
    <property type="entry name" value="HEATSHOCK70"/>
</dbReference>
<name>A0A1A8TS28_9GAMM</name>
<dbReference type="OrthoDB" id="580874at2"/>
<protein>
    <submittedName>
        <fullName evidence="5">Chaperone protein DnaK</fullName>
    </submittedName>
</protein>
<evidence type="ECO:0000256" key="1">
    <source>
        <dbReference type="ARBA" id="ARBA00007381"/>
    </source>
</evidence>